<gene>
    <name evidence="2" type="ORF">FSW04_24105</name>
</gene>
<name>A0A5B8UCH0_9ACTN</name>
<accession>A0A5B8UCH0</accession>
<evidence type="ECO:0000313" key="2">
    <source>
        <dbReference type="EMBL" id="QEC50361.1"/>
    </source>
</evidence>
<keyword evidence="3" id="KW-1185">Reference proteome</keyword>
<feature type="region of interest" description="Disordered" evidence="1">
    <location>
        <begin position="1"/>
        <end position="61"/>
    </location>
</feature>
<sequence>MATTRITRSQQGMITTAMRELTRRDHPSSARATAASRRRRSGAVRLPALPPLPQASPPKAG</sequence>
<dbReference type="RefSeq" id="WP_146922909.1">
    <property type="nucleotide sequence ID" value="NZ_CP042430.1"/>
</dbReference>
<reference evidence="2 3" key="1">
    <citation type="journal article" date="2018" name="J. Microbiol.">
        <title>Baekduia soli gen. nov., sp. nov., a novel bacterium isolated from the soil of Baekdu Mountain and proposal of a novel family name, Baekduiaceae fam. nov.</title>
        <authorList>
            <person name="An D.S."/>
            <person name="Siddiqi M.Z."/>
            <person name="Kim K.H."/>
            <person name="Yu H.S."/>
            <person name="Im W.T."/>
        </authorList>
    </citation>
    <scope>NUCLEOTIDE SEQUENCE [LARGE SCALE GENOMIC DNA]</scope>
    <source>
        <strain evidence="2 3">BR7-21</strain>
    </source>
</reference>
<dbReference type="Proteomes" id="UP000321805">
    <property type="component" value="Chromosome"/>
</dbReference>
<protein>
    <submittedName>
        <fullName evidence="2">Uncharacterized protein</fullName>
    </submittedName>
</protein>
<feature type="compositionally biased region" description="Polar residues" evidence="1">
    <location>
        <begin position="1"/>
        <end position="14"/>
    </location>
</feature>
<proteinExistence type="predicted"/>
<organism evidence="2 3">
    <name type="scientific">Baekduia soli</name>
    <dbReference type="NCBI Taxonomy" id="496014"/>
    <lineage>
        <taxon>Bacteria</taxon>
        <taxon>Bacillati</taxon>
        <taxon>Actinomycetota</taxon>
        <taxon>Thermoleophilia</taxon>
        <taxon>Solirubrobacterales</taxon>
        <taxon>Baekduiaceae</taxon>
        <taxon>Baekduia</taxon>
    </lineage>
</organism>
<feature type="compositionally biased region" description="Pro residues" evidence="1">
    <location>
        <begin position="48"/>
        <end position="61"/>
    </location>
</feature>
<dbReference type="AlphaFoldDB" id="A0A5B8UCH0"/>
<evidence type="ECO:0000256" key="1">
    <source>
        <dbReference type="SAM" id="MobiDB-lite"/>
    </source>
</evidence>
<dbReference type="KEGG" id="bsol:FSW04_24105"/>
<dbReference type="EMBL" id="CP042430">
    <property type="protein sequence ID" value="QEC50361.1"/>
    <property type="molecule type" value="Genomic_DNA"/>
</dbReference>
<evidence type="ECO:0000313" key="3">
    <source>
        <dbReference type="Proteomes" id="UP000321805"/>
    </source>
</evidence>